<reference evidence="4 5" key="1">
    <citation type="journal article" date="2014" name="World J. Microbiol. Biotechnol.">
        <title>Biodiversity and physiological characteristics of Antarctic and Arctic lichens-associated bacteria.</title>
        <authorList>
            <person name="Lee Y.M."/>
            <person name="Kim E.H."/>
            <person name="Lee H.K."/>
            <person name="Hong S.G."/>
        </authorList>
    </citation>
    <scope>NUCLEOTIDE SEQUENCE [LARGE SCALE GENOMIC DNA]</scope>
    <source>
        <strain evidence="4 5">PAMC 26569</strain>
    </source>
</reference>
<dbReference type="InterPro" id="IPR058625">
    <property type="entry name" value="MdtA-like_BSH"/>
</dbReference>
<gene>
    <name evidence="4" type="ORF">HN018_14545</name>
</gene>
<evidence type="ECO:0000313" key="5">
    <source>
        <dbReference type="Proteomes" id="UP000500767"/>
    </source>
</evidence>
<dbReference type="PRINTS" id="PR01490">
    <property type="entry name" value="RTXTOXIND"/>
</dbReference>
<keyword evidence="2" id="KW-0812">Transmembrane</keyword>
<dbReference type="PANTHER" id="PTHR30386:SF24">
    <property type="entry name" value="MULTIDRUG RESISTANCE EFFLUX PUMP"/>
    <property type="match status" value="1"/>
</dbReference>
<evidence type="ECO:0000256" key="1">
    <source>
        <dbReference type="SAM" id="MobiDB-lite"/>
    </source>
</evidence>
<dbReference type="Pfam" id="PF25917">
    <property type="entry name" value="BSH_RND"/>
    <property type="match status" value="1"/>
</dbReference>
<dbReference type="Gene3D" id="2.40.30.170">
    <property type="match status" value="1"/>
</dbReference>
<dbReference type="EMBL" id="CP053708">
    <property type="protein sequence ID" value="QKE91101.1"/>
    <property type="molecule type" value="Genomic_DNA"/>
</dbReference>
<feature type="region of interest" description="Disordered" evidence="1">
    <location>
        <begin position="154"/>
        <end position="184"/>
    </location>
</feature>
<name>A0A6M8HSC9_9PROT</name>
<keyword evidence="2" id="KW-1133">Transmembrane helix</keyword>
<feature type="transmembrane region" description="Helical" evidence="2">
    <location>
        <begin position="21"/>
        <end position="43"/>
    </location>
</feature>
<dbReference type="AlphaFoldDB" id="A0A6M8HSC9"/>
<dbReference type="InterPro" id="IPR050739">
    <property type="entry name" value="MFP"/>
</dbReference>
<protein>
    <submittedName>
        <fullName evidence="4">HlyD family secretion protein</fullName>
    </submittedName>
</protein>
<dbReference type="Gene3D" id="1.10.287.470">
    <property type="entry name" value="Helix hairpin bin"/>
    <property type="match status" value="2"/>
</dbReference>
<evidence type="ECO:0000259" key="3">
    <source>
        <dbReference type="Pfam" id="PF25917"/>
    </source>
</evidence>
<dbReference type="RefSeq" id="WP_171833376.1">
    <property type="nucleotide sequence ID" value="NZ_CP053708.1"/>
</dbReference>
<dbReference type="SUPFAM" id="SSF111369">
    <property type="entry name" value="HlyD-like secretion proteins"/>
    <property type="match status" value="2"/>
</dbReference>
<dbReference type="Gene3D" id="2.40.50.100">
    <property type="match status" value="1"/>
</dbReference>
<dbReference type="PANTHER" id="PTHR30386">
    <property type="entry name" value="MEMBRANE FUSION SUBUNIT OF EMRAB-TOLC MULTIDRUG EFFLUX PUMP"/>
    <property type="match status" value="1"/>
</dbReference>
<feature type="compositionally biased region" description="Polar residues" evidence="1">
    <location>
        <begin position="154"/>
        <end position="176"/>
    </location>
</feature>
<accession>A0A6M8HSC9</accession>
<evidence type="ECO:0000313" key="4">
    <source>
        <dbReference type="EMBL" id="QKE91101.1"/>
    </source>
</evidence>
<sequence>MAENDKKDDGDAKPEKPTPRWPWFVAGIVVLGFIGIVLAIIFVPNSKVWTNDAYVMVHYASIAPRISGQVSAVSVDDNDMVPAGQALVTLDDRDQQIAVVSAEAALERDRAQLRDALANVQRQPSLIQQRDFNVTGIQARLALAQADRTRYRNLASSGAGTQQNSQQAESTLAQQQAELAGAKASAEAERHQLDVLKANGEAAQATIHSDEAQLEQAKLTLSYTRIPAPLAGMVSQRSAQVGDYVGPGTTLMTLVPLDRVYIIANYRELALKHVLPGQHVRIHVDAYDIILDGVVQGLPPASGAVYSAIPPNNATGNFTKIVQRLPVKILVSPNQPQAHLLRAGLSVETTIETGFADVAGVQAHTDARVTAR</sequence>
<keyword evidence="5" id="KW-1185">Reference proteome</keyword>
<dbReference type="KEGG" id="lck:HN018_14545"/>
<organism evidence="4 5">
    <name type="scientific">Lichenicola cladoniae</name>
    <dbReference type="NCBI Taxonomy" id="1484109"/>
    <lineage>
        <taxon>Bacteria</taxon>
        <taxon>Pseudomonadati</taxon>
        <taxon>Pseudomonadota</taxon>
        <taxon>Alphaproteobacteria</taxon>
        <taxon>Acetobacterales</taxon>
        <taxon>Acetobacteraceae</taxon>
        <taxon>Lichenicola</taxon>
    </lineage>
</organism>
<evidence type="ECO:0000256" key="2">
    <source>
        <dbReference type="SAM" id="Phobius"/>
    </source>
</evidence>
<keyword evidence="2" id="KW-0472">Membrane</keyword>
<dbReference type="Proteomes" id="UP000500767">
    <property type="component" value="Chromosome"/>
</dbReference>
<feature type="domain" description="Multidrug resistance protein MdtA-like barrel-sandwich hybrid" evidence="3">
    <location>
        <begin position="60"/>
        <end position="254"/>
    </location>
</feature>
<proteinExistence type="predicted"/>